<comment type="caution">
    <text evidence="1">The sequence shown here is derived from an EMBL/GenBank/DDBJ whole genome shotgun (WGS) entry which is preliminary data.</text>
</comment>
<reference evidence="1 2" key="1">
    <citation type="submission" date="2020-03" db="EMBL/GenBank/DDBJ databases">
        <title>Above-ground endophytic microbial communities from plants in different locations in the United States.</title>
        <authorList>
            <person name="Frank C."/>
        </authorList>
    </citation>
    <scope>NUCLEOTIDE SEQUENCE [LARGE SCALE GENOMIC DNA]</scope>
    <source>
        <strain evidence="1 2">WW7</strain>
    </source>
</reference>
<organism evidence="1 2">
    <name type="scientific">Curtobacterium salicis</name>
    <dbReference type="NCBI Taxonomy" id="1779862"/>
    <lineage>
        <taxon>Bacteria</taxon>
        <taxon>Bacillati</taxon>
        <taxon>Actinomycetota</taxon>
        <taxon>Actinomycetes</taxon>
        <taxon>Micrococcales</taxon>
        <taxon>Microbacteriaceae</taxon>
        <taxon>Curtobacterium</taxon>
    </lineage>
</organism>
<dbReference type="RefSeq" id="WP_166779286.1">
    <property type="nucleotide sequence ID" value="NZ_JAAOYO010000001.1"/>
</dbReference>
<sequence>MALMRADVFLVRRAGIVVAEPTGGADRYLLSPDPQRWWADVDPQVTAVAADDRHTVEVEVVEAFPEHGRIGRVVRSLGRAAPPAASERIRSFDIDEVFDCLDRVPDAWLPYEVRVAEVPGAGLDAFVGTLLPVSTHEIREVLGTRWRDVVRVEPWLMPS</sequence>
<proteinExistence type="predicted"/>
<evidence type="ECO:0000313" key="2">
    <source>
        <dbReference type="Proteomes" id="UP001318300"/>
    </source>
</evidence>
<dbReference type="Proteomes" id="UP001318300">
    <property type="component" value="Unassembled WGS sequence"/>
</dbReference>
<evidence type="ECO:0000313" key="1">
    <source>
        <dbReference type="EMBL" id="NII40214.1"/>
    </source>
</evidence>
<accession>A0ABX0T549</accession>
<protein>
    <submittedName>
        <fullName evidence="1">Uncharacterized protein</fullName>
    </submittedName>
</protein>
<name>A0ABX0T549_9MICO</name>
<dbReference type="EMBL" id="JAAOYO010000001">
    <property type="protein sequence ID" value="NII40214.1"/>
    <property type="molecule type" value="Genomic_DNA"/>
</dbReference>
<gene>
    <name evidence="1" type="ORF">E9228_000833</name>
</gene>
<keyword evidence="2" id="KW-1185">Reference proteome</keyword>